<dbReference type="RefSeq" id="WP_111471286.1">
    <property type="nucleotide sequence ID" value="NZ_QLIX01000016.1"/>
</dbReference>
<dbReference type="EMBL" id="QLIX01000016">
    <property type="protein sequence ID" value="RAI57510.1"/>
    <property type="molecule type" value="Genomic_DNA"/>
</dbReference>
<organism evidence="2 3">
    <name type="scientific">Roseicella frigidaeris</name>
    <dbReference type="NCBI Taxonomy" id="2230885"/>
    <lineage>
        <taxon>Bacteria</taxon>
        <taxon>Pseudomonadati</taxon>
        <taxon>Pseudomonadota</taxon>
        <taxon>Alphaproteobacteria</taxon>
        <taxon>Acetobacterales</taxon>
        <taxon>Roseomonadaceae</taxon>
        <taxon>Roseicella</taxon>
    </lineage>
</organism>
<feature type="chain" id="PRO_5016404232" description="Thyroglobulin type-1 domain-containing protein" evidence="1">
    <location>
        <begin position="34"/>
        <end position="118"/>
    </location>
</feature>
<accession>A0A327M3L3</accession>
<name>A0A327M3L3_9PROT</name>
<keyword evidence="3" id="KW-1185">Reference proteome</keyword>
<sequence length="118" mass="11758">MTRRSAAQGPRRLALAALAALLAAPLATAPAAAQRNTQCQTEFGICATAPAPPGSLCFCTFQGRQDAGKVVVPLGLGPGGPNAVSPTCRSFSGLCQVPASAVGSFCSCNGESGQIIPQ</sequence>
<feature type="signal peptide" evidence="1">
    <location>
        <begin position="1"/>
        <end position="33"/>
    </location>
</feature>
<dbReference type="AlphaFoldDB" id="A0A327M3L3"/>
<evidence type="ECO:0000313" key="2">
    <source>
        <dbReference type="EMBL" id="RAI57510.1"/>
    </source>
</evidence>
<evidence type="ECO:0000313" key="3">
    <source>
        <dbReference type="Proteomes" id="UP000249065"/>
    </source>
</evidence>
<protein>
    <recommendedName>
        <fullName evidence="4">Thyroglobulin type-1 domain-containing protein</fullName>
    </recommendedName>
</protein>
<reference evidence="3" key="1">
    <citation type="submission" date="2018-06" db="EMBL/GenBank/DDBJ databases">
        <authorList>
            <person name="Khan S.A."/>
        </authorList>
    </citation>
    <scope>NUCLEOTIDE SEQUENCE [LARGE SCALE GENOMIC DNA]</scope>
    <source>
        <strain evidence="3">DB-1506</strain>
    </source>
</reference>
<gene>
    <name evidence="2" type="ORF">DOO78_18140</name>
</gene>
<evidence type="ECO:0000256" key="1">
    <source>
        <dbReference type="SAM" id="SignalP"/>
    </source>
</evidence>
<dbReference type="Proteomes" id="UP000249065">
    <property type="component" value="Unassembled WGS sequence"/>
</dbReference>
<proteinExistence type="predicted"/>
<evidence type="ECO:0008006" key="4">
    <source>
        <dbReference type="Google" id="ProtNLM"/>
    </source>
</evidence>
<keyword evidence="1" id="KW-0732">Signal</keyword>
<comment type="caution">
    <text evidence="2">The sequence shown here is derived from an EMBL/GenBank/DDBJ whole genome shotgun (WGS) entry which is preliminary data.</text>
</comment>